<dbReference type="RefSeq" id="WP_124926912.1">
    <property type="nucleotide sequence ID" value="NZ_BMOH01000007.1"/>
</dbReference>
<protein>
    <submittedName>
        <fullName evidence="3">Uncharacterized protein</fullName>
    </submittedName>
</protein>
<dbReference type="EMBL" id="RQXV01000008">
    <property type="protein sequence ID" value="RRC98331.1"/>
    <property type="molecule type" value="Genomic_DNA"/>
</dbReference>
<evidence type="ECO:0000313" key="3">
    <source>
        <dbReference type="EMBL" id="RRC98331.1"/>
    </source>
</evidence>
<feature type="transmembrane region" description="Helical" evidence="2">
    <location>
        <begin position="6"/>
        <end position="26"/>
    </location>
</feature>
<evidence type="ECO:0000313" key="4">
    <source>
        <dbReference type="Proteomes" id="UP000267535"/>
    </source>
</evidence>
<keyword evidence="2" id="KW-1133">Transmembrane helix</keyword>
<evidence type="ECO:0000256" key="1">
    <source>
        <dbReference type="SAM" id="MobiDB-lite"/>
    </source>
</evidence>
<dbReference type="OrthoDB" id="9979533at2"/>
<keyword evidence="2" id="KW-0812">Transmembrane</keyword>
<sequence>MDTKTGTSLFGWLLYFIFSSIALKYVVESYMGTSEIEWIPLVGIACLGIGGVLFQFLPSRNLDTGSGGSNTIIPPTDTSGSNDGGF</sequence>
<feature type="region of interest" description="Disordered" evidence="1">
    <location>
        <begin position="65"/>
        <end position="86"/>
    </location>
</feature>
<reference evidence="3 4" key="1">
    <citation type="submission" date="2018-11" db="EMBL/GenBank/DDBJ databases">
        <title>The draft genome sequence of Amphritea balenae JAMM 1525T.</title>
        <authorList>
            <person name="Fang Z."/>
            <person name="Zhang Y."/>
            <person name="Han X."/>
        </authorList>
    </citation>
    <scope>NUCLEOTIDE SEQUENCE [LARGE SCALE GENOMIC DNA]</scope>
    <source>
        <strain evidence="3 4">JAMM 1525</strain>
    </source>
</reference>
<name>A0A3P1SM51_9GAMM</name>
<gene>
    <name evidence="3" type="ORF">EHS89_14680</name>
</gene>
<evidence type="ECO:0000256" key="2">
    <source>
        <dbReference type="SAM" id="Phobius"/>
    </source>
</evidence>
<keyword evidence="2" id="KW-0472">Membrane</keyword>
<dbReference type="AlphaFoldDB" id="A0A3P1SM51"/>
<feature type="transmembrane region" description="Helical" evidence="2">
    <location>
        <begin position="38"/>
        <end position="57"/>
    </location>
</feature>
<accession>A0A3P1SM51</accession>
<dbReference type="Proteomes" id="UP000267535">
    <property type="component" value="Unassembled WGS sequence"/>
</dbReference>
<proteinExistence type="predicted"/>
<organism evidence="3 4">
    <name type="scientific">Amphritea balenae</name>
    <dbReference type="NCBI Taxonomy" id="452629"/>
    <lineage>
        <taxon>Bacteria</taxon>
        <taxon>Pseudomonadati</taxon>
        <taxon>Pseudomonadota</taxon>
        <taxon>Gammaproteobacteria</taxon>
        <taxon>Oceanospirillales</taxon>
        <taxon>Oceanospirillaceae</taxon>
        <taxon>Amphritea</taxon>
    </lineage>
</organism>
<keyword evidence="4" id="KW-1185">Reference proteome</keyword>
<comment type="caution">
    <text evidence="3">The sequence shown here is derived from an EMBL/GenBank/DDBJ whole genome shotgun (WGS) entry which is preliminary data.</text>
</comment>